<reference evidence="10 11" key="1">
    <citation type="submission" date="2016-09" db="EMBL/GenBank/DDBJ databases">
        <title>Lactic acid bacteria from MAP meat Genome sequencing and assembly.</title>
        <authorList>
            <person name="Behr J."/>
            <person name="Hilgarth M."/>
            <person name="Vogel R.F."/>
        </authorList>
    </citation>
    <scope>NUCLEOTIDE SEQUENCE [LARGE SCALE GENOMIC DNA]</scope>
    <source>
        <strain evidence="10 11">TMW21615</strain>
    </source>
</reference>
<dbReference type="RefSeq" id="WP_109834954.1">
    <property type="nucleotide sequence ID" value="NZ_CP017195.1"/>
</dbReference>
<evidence type="ECO:0000256" key="1">
    <source>
        <dbReference type="ARBA" id="ARBA00004651"/>
    </source>
</evidence>
<dbReference type="EMBL" id="CP017195">
    <property type="protein sequence ID" value="QDJ27574.1"/>
    <property type="molecule type" value="Genomic_DNA"/>
</dbReference>
<feature type="transmembrane region" description="Helical" evidence="8">
    <location>
        <begin position="65"/>
        <end position="86"/>
    </location>
</feature>
<dbReference type="GO" id="GO:0016747">
    <property type="term" value="F:acyltransferase activity, transferring groups other than amino-acyl groups"/>
    <property type="evidence" value="ECO:0007669"/>
    <property type="project" value="InterPro"/>
</dbReference>
<dbReference type="InterPro" id="IPR002656">
    <property type="entry name" value="Acyl_transf_3_dom"/>
</dbReference>
<dbReference type="GO" id="GO:0009103">
    <property type="term" value="P:lipopolysaccharide biosynthetic process"/>
    <property type="evidence" value="ECO:0007669"/>
    <property type="project" value="TreeGrafter"/>
</dbReference>
<feature type="transmembrane region" description="Helical" evidence="8">
    <location>
        <begin position="234"/>
        <end position="252"/>
    </location>
</feature>
<protein>
    <recommendedName>
        <fullName evidence="9">Acyltransferase 3 domain-containing protein</fullName>
    </recommendedName>
</protein>
<dbReference type="AlphaFoldDB" id="A0A7L4WCD9"/>
<keyword evidence="4 8" id="KW-0812">Transmembrane</keyword>
<sequence length="619" mass="69083">MTEKDMTNESHETQQVHDASGNELVVNKDKKNKLTNVHIRHFGYVRALGLTLVLLYHFYPKIIPGGFIGVDIFFVFSGYLITALALEEVRVNHRFVLKQFAERRFFRIFPTVFFAMLLVLPLTILGNDDLRYNLVNQVFAGLGFISNLYEANTGISYANHFAPHLFVHLWSLALEVQFYLVWGIIIFILSKYIKKGLSGFVFLISVCLFMISSLSMFIGSIFTTTYSGLYYSPIFHVFPFFLGAILASLAGISSTKLIRNLSQKWSLKRLKLSSIIASGLLIVLGLVLQFDSKLTYLFGFTITTVIVLSLILFLRLIHEKTASEEPRLIKYIADVSYGVYIFHWAFLIIFLNLKIPHGMAVLLTVFCSFAFATLLFYGVDPIIKGKRKIPKQLRYPSLGIMLVLAVFSVVALIKTSEQTTLAKTLWVGSNQQATQQLTLNKKAIETGTAGADTLVIGDSVTMGTTVAFGDAPKIQTAIPNAYVDAAGDRTISEAWTDSLKPDLKMLPDNATIVFALGTNSVDSEQDINHLNDMIKMYSPKHKIVLVTPANWGSGGPFNSDKVADYELTLTDKKNVKIADWRGLSKGHPGWFDVDGIHIADRPEGRSAWINLVKTALDAK</sequence>
<dbReference type="InterPro" id="IPR050879">
    <property type="entry name" value="Acyltransferase_3"/>
</dbReference>
<comment type="subcellular location">
    <subcellularLocation>
        <location evidence="1">Cell membrane</location>
        <topology evidence="1">Multi-pass membrane protein</topology>
    </subcellularLocation>
</comment>
<dbReference type="GO" id="GO:0005886">
    <property type="term" value="C:plasma membrane"/>
    <property type="evidence" value="ECO:0007669"/>
    <property type="project" value="UniProtKB-SubCell"/>
</dbReference>
<evidence type="ECO:0000259" key="9">
    <source>
        <dbReference type="Pfam" id="PF01757"/>
    </source>
</evidence>
<dbReference type="Proteomes" id="UP000516280">
    <property type="component" value="Chromosome"/>
</dbReference>
<evidence type="ECO:0000313" key="10">
    <source>
        <dbReference type="EMBL" id="QDJ27574.1"/>
    </source>
</evidence>
<feature type="domain" description="Acyltransferase 3" evidence="9">
    <location>
        <begin position="44"/>
        <end position="376"/>
    </location>
</feature>
<organism evidence="10 11">
    <name type="scientific">Pseudolactococcus paracarnosus</name>
    <dbReference type="NCBI Taxonomy" id="2749962"/>
    <lineage>
        <taxon>Bacteria</taxon>
        <taxon>Bacillati</taxon>
        <taxon>Bacillota</taxon>
        <taxon>Bacilli</taxon>
        <taxon>Lactobacillales</taxon>
        <taxon>Streptococcaceae</taxon>
        <taxon>Pseudolactococcus</taxon>
    </lineage>
</organism>
<evidence type="ECO:0000256" key="6">
    <source>
        <dbReference type="ARBA" id="ARBA00023136"/>
    </source>
</evidence>
<evidence type="ECO:0000256" key="7">
    <source>
        <dbReference type="ARBA" id="ARBA00023315"/>
    </source>
</evidence>
<dbReference type="PANTHER" id="PTHR23028">
    <property type="entry name" value="ACETYLTRANSFERASE"/>
    <property type="match status" value="1"/>
</dbReference>
<feature type="transmembrane region" description="Helical" evidence="8">
    <location>
        <begin position="169"/>
        <end position="189"/>
    </location>
</feature>
<keyword evidence="6 8" id="KW-0472">Membrane</keyword>
<evidence type="ECO:0000256" key="8">
    <source>
        <dbReference type="SAM" id="Phobius"/>
    </source>
</evidence>
<feature type="transmembrane region" description="Helical" evidence="8">
    <location>
        <begin position="106"/>
        <end position="125"/>
    </location>
</feature>
<evidence type="ECO:0000256" key="2">
    <source>
        <dbReference type="ARBA" id="ARBA00022475"/>
    </source>
</evidence>
<accession>A0A7L4WCD9</accession>
<evidence type="ECO:0000256" key="4">
    <source>
        <dbReference type="ARBA" id="ARBA00022692"/>
    </source>
</evidence>
<keyword evidence="2" id="KW-1003">Cell membrane</keyword>
<feature type="transmembrane region" description="Helical" evidence="8">
    <location>
        <begin position="395"/>
        <end position="413"/>
    </location>
</feature>
<dbReference type="Gene3D" id="3.40.50.1110">
    <property type="entry name" value="SGNH hydrolase"/>
    <property type="match status" value="1"/>
</dbReference>
<keyword evidence="3" id="KW-0808">Transferase</keyword>
<feature type="transmembrane region" description="Helical" evidence="8">
    <location>
        <begin position="359"/>
        <end position="383"/>
    </location>
</feature>
<feature type="transmembrane region" description="Helical" evidence="8">
    <location>
        <begin position="201"/>
        <end position="222"/>
    </location>
</feature>
<dbReference type="KEGG" id="lpaa:BHS01_02915"/>
<feature type="transmembrane region" description="Helical" evidence="8">
    <location>
        <begin position="41"/>
        <end position="59"/>
    </location>
</feature>
<evidence type="ECO:0000256" key="3">
    <source>
        <dbReference type="ARBA" id="ARBA00022679"/>
    </source>
</evidence>
<feature type="transmembrane region" description="Helical" evidence="8">
    <location>
        <begin position="272"/>
        <end position="290"/>
    </location>
</feature>
<dbReference type="SUPFAM" id="SSF52266">
    <property type="entry name" value="SGNH hydrolase"/>
    <property type="match status" value="1"/>
</dbReference>
<keyword evidence="7" id="KW-0012">Acyltransferase</keyword>
<keyword evidence="5 8" id="KW-1133">Transmembrane helix</keyword>
<name>A0A7L4WCD9_9LACT</name>
<dbReference type="PANTHER" id="PTHR23028:SF53">
    <property type="entry name" value="ACYL_TRANSF_3 DOMAIN-CONTAINING PROTEIN"/>
    <property type="match status" value="1"/>
</dbReference>
<dbReference type="InterPro" id="IPR036514">
    <property type="entry name" value="SGNH_hydro_sf"/>
</dbReference>
<proteinExistence type="predicted"/>
<gene>
    <name evidence="10" type="ORF">BHS01_02915</name>
</gene>
<evidence type="ECO:0000256" key="5">
    <source>
        <dbReference type="ARBA" id="ARBA00022989"/>
    </source>
</evidence>
<feature type="transmembrane region" description="Helical" evidence="8">
    <location>
        <begin position="328"/>
        <end position="353"/>
    </location>
</feature>
<evidence type="ECO:0000313" key="11">
    <source>
        <dbReference type="Proteomes" id="UP000516280"/>
    </source>
</evidence>
<dbReference type="Pfam" id="PF01757">
    <property type="entry name" value="Acyl_transf_3"/>
    <property type="match status" value="1"/>
</dbReference>
<feature type="transmembrane region" description="Helical" evidence="8">
    <location>
        <begin position="296"/>
        <end position="316"/>
    </location>
</feature>